<dbReference type="AlphaFoldDB" id="A0AAD6R8K5"/>
<comment type="caution">
    <text evidence="2">The sequence shown here is derived from an EMBL/GenBank/DDBJ whole genome shotgun (WGS) entry which is preliminary data.</text>
</comment>
<comment type="similarity">
    <text evidence="1">Belongs to the LOR family.</text>
</comment>
<organism evidence="2 3">
    <name type="scientific">Populus alba x Populus x berolinensis</name>
    <dbReference type="NCBI Taxonomy" id="444605"/>
    <lineage>
        <taxon>Eukaryota</taxon>
        <taxon>Viridiplantae</taxon>
        <taxon>Streptophyta</taxon>
        <taxon>Embryophyta</taxon>
        <taxon>Tracheophyta</taxon>
        <taxon>Spermatophyta</taxon>
        <taxon>Magnoliopsida</taxon>
        <taxon>eudicotyledons</taxon>
        <taxon>Gunneridae</taxon>
        <taxon>Pentapetalae</taxon>
        <taxon>rosids</taxon>
        <taxon>fabids</taxon>
        <taxon>Malpighiales</taxon>
        <taxon>Salicaceae</taxon>
        <taxon>Saliceae</taxon>
        <taxon>Populus</taxon>
    </lineage>
</organism>
<dbReference type="InterPro" id="IPR007612">
    <property type="entry name" value="LOR"/>
</dbReference>
<dbReference type="EMBL" id="JAQIZT010000003">
    <property type="protein sequence ID" value="KAJ7004166.1"/>
    <property type="molecule type" value="Genomic_DNA"/>
</dbReference>
<dbReference type="Proteomes" id="UP001164929">
    <property type="component" value="Chromosome 3"/>
</dbReference>
<dbReference type="InterPro" id="IPR025659">
    <property type="entry name" value="Tubby-like_C"/>
</dbReference>
<evidence type="ECO:0000313" key="3">
    <source>
        <dbReference type="Proteomes" id="UP001164929"/>
    </source>
</evidence>
<dbReference type="Pfam" id="PF04525">
    <property type="entry name" value="LOR"/>
    <property type="match status" value="1"/>
</dbReference>
<accession>A0AAD6R8K5</accession>
<dbReference type="Gene3D" id="2.40.160.200">
    <property type="entry name" value="LURP1-related"/>
    <property type="match status" value="1"/>
</dbReference>
<dbReference type="SUPFAM" id="SSF54518">
    <property type="entry name" value="Tubby C-terminal domain-like"/>
    <property type="match status" value="1"/>
</dbReference>
<dbReference type="PANTHER" id="PTHR31087:SF14">
    <property type="entry name" value="PROTEIN LURP-ONE-RELATED 17"/>
    <property type="match status" value="1"/>
</dbReference>
<keyword evidence="3" id="KW-1185">Reference proteome</keyword>
<evidence type="ECO:0000256" key="1">
    <source>
        <dbReference type="ARBA" id="ARBA00005437"/>
    </source>
</evidence>
<evidence type="ECO:0008006" key="4">
    <source>
        <dbReference type="Google" id="ProtNLM"/>
    </source>
</evidence>
<name>A0AAD6R8K5_9ROSI</name>
<gene>
    <name evidence="2" type="ORF">NC653_009135</name>
</gene>
<sequence>MICTKKISTDDDQEIKKERKKISIDASTCKCARGLTTSSNFNVDAMFFLKWQGIKSQSDPPYRIWFGCRVHMHGARRKDVFEENIFKNVAVAKVSKAKTTTALLKMVFFLKSLSRSVHDQEHHHEPVAEDEVETRINDGTCTTLTVWRKSLLISCNGFTVINSCGDLVYRVDNYIDRPDELVLMDGSGKSILTMRRRKKLGVPVHNWFVYEGEVGNYCETNKLSKKPIWCVRKNINILQTNHNVLAYVFRGSTDKRHSFVIEGSYTRRSCKVIGGSRKVLAEIKRKEAMVEGISYGVEVFVLNVEPGFDPGFAMGLLLILDQMFP</sequence>
<dbReference type="InterPro" id="IPR038595">
    <property type="entry name" value="LOR_sf"/>
</dbReference>
<protein>
    <recommendedName>
        <fullName evidence="4">Protein LURP-one-related 17</fullName>
    </recommendedName>
</protein>
<evidence type="ECO:0000313" key="2">
    <source>
        <dbReference type="EMBL" id="KAJ7004166.1"/>
    </source>
</evidence>
<reference evidence="2" key="1">
    <citation type="journal article" date="2023" name="Mol. Ecol. Resour.">
        <title>Chromosome-level genome assembly of a triploid poplar Populus alba 'Berolinensis'.</title>
        <authorList>
            <person name="Chen S."/>
            <person name="Yu Y."/>
            <person name="Wang X."/>
            <person name="Wang S."/>
            <person name="Zhang T."/>
            <person name="Zhou Y."/>
            <person name="He R."/>
            <person name="Meng N."/>
            <person name="Wang Y."/>
            <person name="Liu W."/>
            <person name="Liu Z."/>
            <person name="Liu J."/>
            <person name="Guo Q."/>
            <person name="Huang H."/>
            <person name="Sederoff R.R."/>
            <person name="Wang G."/>
            <person name="Qu G."/>
            <person name="Chen S."/>
        </authorList>
    </citation>
    <scope>NUCLEOTIDE SEQUENCE</scope>
    <source>
        <strain evidence="2">SC-2020</strain>
    </source>
</reference>
<dbReference type="PANTHER" id="PTHR31087">
    <property type="match status" value="1"/>
</dbReference>
<proteinExistence type="inferred from homology"/>